<dbReference type="AlphaFoldDB" id="A0A0L6URA3"/>
<reference evidence="2 3" key="1">
    <citation type="submission" date="2015-08" db="EMBL/GenBank/DDBJ databases">
        <title>Next Generation Sequencing and Analysis of the Genome of Puccinia sorghi L Schw, the Causal Agent of Maize Common Rust.</title>
        <authorList>
            <person name="Rochi L."/>
            <person name="Burguener G."/>
            <person name="Darino M."/>
            <person name="Turjanski A."/>
            <person name="Kreff E."/>
            <person name="Dieguez M.J."/>
            <person name="Sacco F."/>
        </authorList>
    </citation>
    <scope>NUCLEOTIDE SEQUENCE [LARGE SCALE GENOMIC DNA]</scope>
    <source>
        <strain evidence="2 3">RO10H11247</strain>
    </source>
</reference>
<dbReference type="EMBL" id="LAVV01009593">
    <property type="protein sequence ID" value="KNZ50340.1"/>
    <property type="molecule type" value="Genomic_DNA"/>
</dbReference>
<name>A0A0L6URA3_9BASI</name>
<comment type="caution">
    <text evidence="2">The sequence shown here is derived from an EMBL/GenBank/DDBJ whole genome shotgun (WGS) entry which is preliminary data.</text>
</comment>
<keyword evidence="3" id="KW-1185">Reference proteome</keyword>
<dbReference type="VEuPathDB" id="FungiDB:VP01_4482g1"/>
<proteinExistence type="predicted"/>
<accession>A0A0L6URA3</accession>
<feature type="region of interest" description="Disordered" evidence="1">
    <location>
        <begin position="35"/>
        <end position="56"/>
    </location>
</feature>
<dbReference type="Proteomes" id="UP000037035">
    <property type="component" value="Unassembled WGS sequence"/>
</dbReference>
<protein>
    <submittedName>
        <fullName evidence="2">Uncharacterized protein</fullName>
    </submittedName>
</protein>
<sequence>MEDQSQQDFYQTSQIWSKGHGYALIITHSSTSKTYQCEKSGSSHTQKKGLDKELLG</sequence>
<evidence type="ECO:0000256" key="1">
    <source>
        <dbReference type="SAM" id="MobiDB-lite"/>
    </source>
</evidence>
<evidence type="ECO:0000313" key="3">
    <source>
        <dbReference type="Proteomes" id="UP000037035"/>
    </source>
</evidence>
<evidence type="ECO:0000313" key="2">
    <source>
        <dbReference type="EMBL" id="KNZ50340.1"/>
    </source>
</evidence>
<gene>
    <name evidence="2" type="ORF">VP01_4482g1</name>
</gene>
<feature type="compositionally biased region" description="Polar residues" evidence="1">
    <location>
        <begin position="35"/>
        <end position="44"/>
    </location>
</feature>
<organism evidence="2 3">
    <name type="scientific">Puccinia sorghi</name>
    <dbReference type="NCBI Taxonomy" id="27349"/>
    <lineage>
        <taxon>Eukaryota</taxon>
        <taxon>Fungi</taxon>
        <taxon>Dikarya</taxon>
        <taxon>Basidiomycota</taxon>
        <taxon>Pucciniomycotina</taxon>
        <taxon>Pucciniomycetes</taxon>
        <taxon>Pucciniales</taxon>
        <taxon>Pucciniaceae</taxon>
        <taxon>Puccinia</taxon>
    </lineage>
</organism>